<dbReference type="EMBL" id="SKBU01000006">
    <property type="protein sequence ID" value="TCJ19900.1"/>
    <property type="molecule type" value="Genomic_DNA"/>
</dbReference>
<dbReference type="RefSeq" id="WP_132688185.1">
    <property type="nucleotide sequence ID" value="NZ_SKBU01000006.1"/>
</dbReference>
<feature type="chain" id="PRO_5038581352" evidence="2">
    <location>
        <begin position="20"/>
        <end position="198"/>
    </location>
</feature>
<evidence type="ECO:0000313" key="3">
    <source>
        <dbReference type="EMBL" id="TCJ19900.1"/>
    </source>
</evidence>
<organism evidence="3 4">
    <name type="scientific">Rubrobacter taiwanensis</name>
    <dbReference type="NCBI Taxonomy" id="185139"/>
    <lineage>
        <taxon>Bacteria</taxon>
        <taxon>Bacillati</taxon>
        <taxon>Actinomycetota</taxon>
        <taxon>Rubrobacteria</taxon>
        <taxon>Rubrobacterales</taxon>
        <taxon>Rubrobacteraceae</taxon>
        <taxon>Rubrobacter</taxon>
    </lineage>
</organism>
<comment type="caution">
    <text evidence="3">The sequence shown here is derived from an EMBL/GenBank/DDBJ whole genome shotgun (WGS) entry which is preliminary data.</text>
</comment>
<protein>
    <submittedName>
        <fullName evidence="3">Uncharacterized protein</fullName>
    </submittedName>
</protein>
<accession>A0A4R1BQD8</accession>
<dbReference type="PROSITE" id="PS51257">
    <property type="entry name" value="PROKAR_LIPOPROTEIN"/>
    <property type="match status" value="1"/>
</dbReference>
<keyword evidence="2" id="KW-0732">Signal</keyword>
<feature type="signal peptide" evidence="2">
    <location>
        <begin position="1"/>
        <end position="19"/>
    </location>
</feature>
<dbReference type="AlphaFoldDB" id="A0A4R1BQD8"/>
<evidence type="ECO:0000313" key="4">
    <source>
        <dbReference type="Proteomes" id="UP000295244"/>
    </source>
</evidence>
<feature type="region of interest" description="Disordered" evidence="1">
    <location>
        <begin position="144"/>
        <end position="173"/>
    </location>
</feature>
<name>A0A4R1BQD8_9ACTN</name>
<dbReference type="OrthoDB" id="5244897at2"/>
<keyword evidence="4" id="KW-1185">Reference proteome</keyword>
<evidence type="ECO:0000256" key="1">
    <source>
        <dbReference type="SAM" id="MobiDB-lite"/>
    </source>
</evidence>
<proteinExistence type="predicted"/>
<reference evidence="3 4" key="1">
    <citation type="submission" date="2019-03" db="EMBL/GenBank/DDBJ databases">
        <title>Whole genome sequence of a novel Rubrobacter taiwanensis strain, isolated from Yellowstone National Park.</title>
        <authorList>
            <person name="Freed S."/>
            <person name="Ramaley R.F."/>
            <person name="Kyndt J.A."/>
        </authorList>
    </citation>
    <scope>NUCLEOTIDE SEQUENCE [LARGE SCALE GENOMIC DNA]</scope>
    <source>
        <strain evidence="3 4">Yellowstone</strain>
    </source>
</reference>
<evidence type="ECO:0000256" key="2">
    <source>
        <dbReference type="SAM" id="SignalP"/>
    </source>
</evidence>
<gene>
    <name evidence="3" type="ORF">E0L93_02795</name>
</gene>
<sequence>MFRIVAVLALLVFALAGCAGEEAPEEPGGEEQYGVMGPEIPADAPRGTALEWLPAADGLAADWRQDAELYSVASLASVDAGGTAQGWLYSYVSESAGAVASVAVIGGRPDLDPESGIQQLPEPDVEHIRSNALPAPEDLVDSPEALEQSEDVGPHLRENPGAEAAAGLDSFSGGEPVWILSTTRDGERLEERVPAAAG</sequence>
<dbReference type="Proteomes" id="UP000295244">
    <property type="component" value="Unassembled WGS sequence"/>
</dbReference>